<reference evidence="3 5" key="2">
    <citation type="submission" date="2019-03" db="EMBL/GenBank/DDBJ databases">
        <title>Genomic Encyclopedia of Type Strains, Phase IV (KMG-IV): sequencing the most valuable type-strain genomes for metagenomic binning, comparative biology and taxonomic classification.</title>
        <authorList>
            <person name="Goeker M."/>
        </authorList>
    </citation>
    <scope>NUCLEOTIDE SEQUENCE [LARGE SCALE GENOMIC DNA]</scope>
    <source>
        <strain evidence="3 5">DSM 20580</strain>
    </source>
</reference>
<comment type="caution">
    <text evidence="2">The sequence shown here is derived from an EMBL/GenBank/DDBJ whole genome shotgun (WGS) entry which is preliminary data.</text>
</comment>
<dbReference type="RefSeq" id="WP_166636103.1">
    <property type="nucleotide sequence ID" value="NZ_BJUE01000012.1"/>
</dbReference>
<keyword evidence="1" id="KW-0472">Membrane</keyword>
<dbReference type="EMBL" id="SNZG01000017">
    <property type="protein sequence ID" value="TDR38300.1"/>
    <property type="molecule type" value="Genomic_DNA"/>
</dbReference>
<evidence type="ECO:0000313" key="4">
    <source>
        <dbReference type="Proteomes" id="UP000254330"/>
    </source>
</evidence>
<evidence type="ECO:0000313" key="3">
    <source>
        <dbReference type="EMBL" id="TDR38300.1"/>
    </source>
</evidence>
<evidence type="ECO:0000313" key="2">
    <source>
        <dbReference type="EMBL" id="STX08661.1"/>
    </source>
</evidence>
<feature type="transmembrane region" description="Helical" evidence="1">
    <location>
        <begin position="5"/>
        <end position="21"/>
    </location>
</feature>
<keyword evidence="1" id="KW-0812">Transmembrane</keyword>
<keyword evidence="5" id="KW-1185">Reference proteome</keyword>
<proteinExistence type="predicted"/>
<gene>
    <name evidence="3" type="ORF">DFR61_11730</name>
    <name evidence="2" type="ORF">NCTC10597_00327</name>
</gene>
<accession>A0A8B4Q6T2</accession>
<dbReference type="AlphaFoldDB" id="A0A8B4Q6T2"/>
<reference evidence="2 4" key="1">
    <citation type="submission" date="2018-06" db="EMBL/GenBank/DDBJ databases">
        <authorList>
            <consortium name="Pathogen Informatics"/>
            <person name="Doyle S."/>
        </authorList>
    </citation>
    <scope>NUCLEOTIDE SEQUENCE [LARGE SCALE GENOMIC DNA]</scope>
    <source>
        <strain evidence="2 4">NCTC10597</strain>
    </source>
</reference>
<protein>
    <submittedName>
        <fullName evidence="2">Uncharacterized protein</fullName>
    </submittedName>
</protein>
<feature type="transmembrane region" description="Helical" evidence="1">
    <location>
        <begin position="27"/>
        <end position="45"/>
    </location>
</feature>
<dbReference type="Proteomes" id="UP000254330">
    <property type="component" value="Unassembled WGS sequence"/>
</dbReference>
<sequence length="52" mass="6009">MKLITQIIVIATLLVMTYFMYNKQLGAIPILLLALYLFYIVYARLKLSKNGN</sequence>
<dbReference type="EMBL" id="UGNP01000001">
    <property type="protein sequence ID" value="STX08661.1"/>
    <property type="molecule type" value="Genomic_DNA"/>
</dbReference>
<evidence type="ECO:0000313" key="5">
    <source>
        <dbReference type="Proteomes" id="UP000294641"/>
    </source>
</evidence>
<evidence type="ECO:0000256" key="1">
    <source>
        <dbReference type="SAM" id="Phobius"/>
    </source>
</evidence>
<keyword evidence="1" id="KW-1133">Transmembrane helix</keyword>
<name>A0A8B4Q6T2_9BACL</name>
<dbReference type="Proteomes" id="UP000294641">
    <property type="component" value="Unassembled WGS sequence"/>
</dbReference>
<organism evidence="2 4">
    <name type="scientific">Kurthia zopfii</name>
    <dbReference type="NCBI Taxonomy" id="1650"/>
    <lineage>
        <taxon>Bacteria</taxon>
        <taxon>Bacillati</taxon>
        <taxon>Bacillota</taxon>
        <taxon>Bacilli</taxon>
        <taxon>Bacillales</taxon>
        <taxon>Caryophanaceae</taxon>
        <taxon>Kurthia</taxon>
    </lineage>
</organism>